<gene>
    <name evidence="1" type="ORF">METZ01_LOCUS371415</name>
</gene>
<evidence type="ECO:0000313" key="1">
    <source>
        <dbReference type="EMBL" id="SVD18561.1"/>
    </source>
</evidence>
<proteinExistence type="predicted"/>
<accession>A0A382TB27</accession>
<protein>
    <submittedName>
        <fullName evidence="1">Uncharacterized protein</fullName>
    </submittedName>
</protein>
<organism evidence="1">
    <name type="scientific">marine metagenome</name>
    <dbReference type="NCBI Taxonomy" id="408172"/>
    <lineage>
        <taxon>unclassified sequences</taxon>
        <taxon>metagenomes</taxon>
        <taxon>ecological metagenomes</taxon>
    </lineage>
</organism>
<reference evidence="1" key="1">
    <citation type="submission" date="2018-05" db="EMBL/GenBank/DDBJ databases">
        <authorList>
            <person name="Lanie J.A."/>
            <person name="Ng W.-L."/>
            <person name="Kazmierczak K.M."/>
            <person name="Andrzejewski T.M."/>
            <person name="Davidsen T.M."/>
            <person name="Wayne K.J."/>
            <person name="Tettelin H."/>
            <person name="Glass J.I."/>
            <person name="Rusch D."/>
            <person name="Podicherti R."/>
            <person name="Tsui H.-C.T."/>
            <person name="Winkler M.E."/>
        </authorList>
    </citation>
    <scope>NUCLEOTIDE SEQUENCE</scope>
</reference>
<sequence length="89" mass="10334">MANFNFGIDCPNEESAEKLREFIESLDFFQDELDADEERVSLISKQGLLEELKKYASENSMELSIEVWPEGMEWDDAEDSGDIELFNFN</sequence>
<dbReference type="EMBL" id="UINC01134794">
    <property type="protein sequence ID" value="SVD18561.1"/>
    <property type="molecule type" value="Genomic_DNA"/>
</dbReference>
<name>A0A382TB27_9ZZZZ</name>
<dbReference type="AlphaFoldDB" id="A0A382TB27"/>